<accession>A0ABY7Z0F1</accession>
<organism evidence="1 2">
    <name type="scientific">Devosia rhodophyticola</name>
    <dbReference type="NCBI Taxonomy" id="3026423"/>
    <lineage>
        <taxon>Bacteria</taxon>
        <taxon>Pseudomonadati</taxon>
        <taxon>Pseudomonadota</taxon>
        <taxon>Alphaproteobacteria</taxon>
        <taxon>Hyphomicrobiales</taxon>
        <taxon>Devosiaceae</taxon>
        <taxon>Devosia</taxon>
    </lineage>
</organism>
<dbReference type="Proteomes" id="UP001222118">
    <property type="component" value="Chromosome"/>
</dbReference>
<dbReference type="InterPro" id="IPR032466">
    <property type="entry name" value="Metal_Hydrolase"/>
</dbReference>
<dbReference type="Gene3D" id="3.20.20.140">
    <property type="entry name" value="Metal-dependent hydrolases"/>
    <property type="match status" value="1"/>
</dbReference>
<reference evidence="1 2" key="1">
    <citation type="submission" date="2023-02" db="EMBL/GenBank/DDBJ databases">
        <title>Devosia chondri sp. nov., isolated from the phycosphere of marine algae.</title>
        <authorList>
            <person name="Kim J.M."/>
            <person name="Lee J.K."/>
            <person name="Choi B.J."/>
            <person name="Bayburt H."/>
            <person name="Jeon C.O."/>
        </authorList>
    </citation>
    <scope>NUCLEOTIDE SEQUENCE [LARGE SCALE GENOMIC DNA]</scope>
    <source>
        <strain evidence="1 2">G2-5</strain>
    </source>
</reference>
<evidence type="ECO:0000313" key="1">
    <source>
        <dbReference type="EMBL" id="WDR07101.1"/>
    </source>
</evidence>
<name>A0ABY7Z0F1_9HYPH</name>
<dbReference type="EMBL" id="CP118247">
    <property type="protein sequence ID" value="WDR07101.1"/>
    <property type="molecule type" value="Genomic_DNA"/>
</dbReference>
<evidence type="ECO:0000313" key="2">
    <source>
        <dbReference type="Proteomes" id="UP001222118"/>
    </source>
</evidence>
<protein>
    <recommendedName>
        <fullName evidence="3">Cytosine deaminase</fullName>
    </recommendedName>
</protein>
<keyword evidence="2" id="KW-1185">Reference proteome</keyword>
<sequence>MRSKTPFYRLLETQIAGYGGMHNAHAHLDRAGTLDPKYMAGIDLTVLDNSHVSLMRKHSLINNLHAGPAFDVEDLTARAVEYLDAMVDIGTTRVDTMVDVTDDRVQLSALQTLANLRNRYAGKIDLRLGAYTPFGFVDGEPQRWALLEEAVASADFIGCLPEADDIDDYPDHIGFENHCERHLDLALRHKMMLHVHTDQRNEEGERGTERLIEVARVVGTPCADNGDPLVWAVHMISPSTYDERRHRRMVEGLLECNIGVITCPSAAIGMRQLRPLHTPTYNCIPRVLELLEAGVHVRVGTDNIADICSPSTTADLVDEIFVLSAAIRFYQTDILAKLAAGKRLSPEDRAILGEHLAKNEAEIAKVIGENHSFSAQ</sequence>
<proteinExistence type="predicted"/>
<gene>
    <name evidence="1" type="ORF">PSQ90_06615</name>
</gene>
<evidence type="ECO:0008006" key="3">
    <source>
        <dbReference type="Google" id="ProtNLM"/>
    </source>
</evidence>
<dbReference type="RefSeq" id="WP_282212614.1">
    <property type="nucleotide sequence ID" value="NZ_CP118247.1"/>
</dbReference>
<dbReference type="PANTHER" id="PTHR32027:SF0">
    <property type="entry name" value="CYTOSINE DEAMINASE"/>
    <property type="match status" value="1"/>
</dbReference>
<dbReference type="PANTHER" id="PTHR32027">
    <property type="entry name" value="CYTOSINE DEAMINASE"/>
    <property type="match status" value="1"/>
</dbReference>
<dbReference type="SUPFAM" id="SSF51556">
    <property type="entry name" value="Metallo-dependent hydrolases"/>
    <property type="match status" value="1"/>
</dbReference>
<dbReference type="InterPro" id="IPR052349">
    <property type="entry name" value="Metallo-hydrolase_Enzymes"/>
</dbReference>